<evidence type="ECO:0000313" key="3">
    <source>
        <dbReference type="Proteomes" id="UP001236369"/>
    </source>
</evidence>
<evidence type="ECO:0000313" key="2">
    <source>
        <dbReference type="EMBL" id="MDQ0443555.1"/>
    </source>
</evidence>
<name>A0ABU0HMJ5_9HYPH</name>
<dbReference type="RefSeq" id="WP_238253382.1">
    <property type="nucleotide sequence ID" value="NZ_BPQX01000087.1"/>
</dbReference>
<protein>
    <recommendedName>
        <fullName evidence="4">DUF883 domain-containing protein</fullName>
    </recommendedName>
</protein>
<proteinExistence type="predicted"/>
<comment type="caution">
    <text evidence="2">The sequence shown here is derived from an EMBL/GenBank/DDBJ whole genome shotgun (WGS) entry which is preliminary data.</text>
</comment>
<dbReference type="Proteomes" id="UP001236369">
    <property type="component" value="Unassembled WGS sequence"/>
</dbReference>
<evidence type="ECO:0008006" key="4">
    <source>
        <dbReference type="Google" id="ProtNLM"/>
    </source>
</evidence>
<dbReference type="EMBL" id="JAUSVV010000007">
    <property type="protein sequence ID" value="MDQ0443555.1"/>
    <property type="molecule type" value="Genomic_DNA"/>
</dbReference>
<reference evidence="2 3" key="1">
    <citation type="submission" date="2023-07" db="EMBL/GenBank/DDBJ databases">
        <title>Genomic Encyclopedia of Type Strains, Phase IV (KMG-IV): sequencing the most valuable type-strain genomes for metagenomic binning, comparative biology and taxonomic classification.</title>
        <authorList>
            <person name="Goeker M."/>
        </authorList>
    </citation>
    <scope>NUCLEOTIDE SEQUENCE [LARGE SCALE GENOMIC DNA]</scope>
    <source>
        <strain evidence="2 3">DSM 19562</strain>
    </source>
</reference>
<organism evidence="2 3">
    <name type="scientific">Methylobacterium persicinum</name>
    <dbReference type="NCBI Taxonomy" id="374426"/>
    <lineage>
        <taxon>Bacteria</taxon>
        <taxon>Pseudomonadati</taxon>
        <taxon>Pseudomonadota</taxon>
        <taxon>Alphaproteobacteria</taxon>
        <taxon>Hyphomicrobiales</taxon>
        <taxon>Methylobacteriaceae</taxon>
        <taxon>Methylobacterium</taxon>
    </lineage>
</organism>
<feature type="region of interest" description="Disordered" evidence="1">
    <location>
        <begin position="1"/>
        <end position="34"/>
    </location>
</feature>
<sequence length="179" mass="18845">MAEPEFPHDAPLGGQANASASASGPDGHEGARAKAEWRGLQGDVEGLANVAAEQGRGLLDAARLQAQDYVERRKGEAAQSVQDLARSLRGSGRDMSDKPHVRAFFDSAADGLETLGTSIERRSLNDFYGEAEALARRAPVAVAVGTFMVGLLAARFIKSSNAPDEHGTVAGDPRDSFRA</sequence>
<gene>
    <name evidence="2" type="ORF">QO016_003060</name>
</gene>
<keyword evidence="3" id="KW-1185">Reference proteome</keyword>
<evidence type="ECO:0000256" key="1">
    <source>
        <dbReference type="SAM" id="MobiDB-lite"/>
    </source>
</evidence>
<accession>A0ABU0HMJ5</accession>